<reference evidence="2" key="1">
    <citation type="journal article" date="2019" name="Int. J. Syst. Evol. Microbiol.">
        <title>The Global Catalogue of Microorganisms (GCM) 10K type strain sequencing project: providing services to taxonomists for standard genome sequencing and annotation.</title>
        <authorList>
            <consortium name="The Broad Institute Genomics Platform"/>
            <consortium name="The Broad Institute Genome Sequencing Center for Infectious Disease"/>
            <person name="Wu L."/>
            <person name="Ma J."/>
        </authorList>
    </citation>
    <scope>NUCLEOTIDE SEQUENCE [LARGE SCALE GENOMIC DNA]</scope>
    <source>
        <strain evidence="2">JCM 17130</strain>
    </source>
</reference>
<dbReference type="Proteomes" id="UP001596013">
    <property type="component" value="Unassembled WGS sequence"/>
</dbReference>
<dbReference type="EMBL" id="JBHSMK010000004">
    <property type="protein sequence ID" value="MFC5436615.1"/>
    <property type="molecule type" value="Genomic_DNA"/>
</dbReference>
<evidence type="ECO:0000313" key="2">
    <source>
        <dbReference type="Proteomes" id="UP001596013"/>
    </source>
</evidence>
<dbReference type="RefSeq" id="WP_377304178.1">
    <property type="nucleotide sequence ID" value="NZ_JBHSMK010000004.1"/>
</dbReference>
<evidence type="ECO:0000313" key="1">
    <source>
        <dbReference type="EMBL" id="MFC5436615.1"/>
    </source>
</evidence>
<organism evidence="1 2">
    <name type="scientific">Rhodanobacter umsongensis</name>
    <dbReference type="NCBI Taxonomy" id="633153"/>
    <lineage>
        <taxon>Bacteria</taxon>
        <taxon>Pseudomonadati</taxon>
        <taxon>Pseudomonadota</taxon>
        <taxon>Gammaproteobacteria</taxon>
        <taxon>Lysobacterales</taxon>
        <taxon>Rhodanobacteraceae</taxon>
        <taxon>Rhodanobacter</taxon>
    </lineage>
</organism>
<accession>A0ABW0JKW5</accession>
<comment type="caution">
    <text evidence="1">The sequence shown here is derived from an EMBL/GenBank/DDBJ whole genome shotgun (WGS) entry which is preliminary data.</text>
</comment>
<gene>
    <name evidence="1" type="ORF">ACFPME_08600</name>
</gene>
<protein>
    <recommendedName>
        <fullName evidence="3">FHA domain-containing protein</fullName>
    </recommendedName>
</protein>
<name>A0ABW0JKW5_9GAMM</name>
<evidence type="ECO:0008006" key="3">
    <source>
        <dbReference type="Google" id="ProtNLM"/>
    </source>
</evidence>
<proteinExistence type="predicted"/>
<keyword evidence="2" id="KW-1185">Reference proteome</keyword>
<sequence>MTCSIELGNGTDATVMPERDAHHSHFELKITRLTQHVICCRGSAQNHFSVTDRSRECGNYPPAFKDNGDAVRASGSRFLASGNTVILDSPCS</sequence>